<dbReference type="InterPro" id="IPR000835">
    <property type="entry name" value="HTH_MarR-typ"/>
</dbReference>
<accession>A0A2I0SGA8</accession>
<dbReference type="RefSeq" id="WP_103553140.1">
    <property type="nucleotide sequence ID" value="NZ_JBHJSK010000023.1"/>
</dbReference>
<evidence type="ECO:0000313" key="2">
    <source>
        <dbReference type="EMBL" id="PKT68964.1"/>
    </source>
</evidence>
<dbReference type="InterPro" id="IPR036388">
    <property type="entry name" value="WH-like_DNA-bd_sf"/>
</dbReference>
<dbReference type="OrthoDB" id="5022690at2"/>
<dbReference type="SMART" id="SM00347">
    <property type="entry name" value="HTH_MARR"/>
    <property type="match status" value="1"/>
</dbReference>
<reference evidence="2 3" key="1">
    <citation type="submission" date="2017-12" db="EMBL/GenBank/DDBJ databases">
        <title>Streptomyces populusis sp. nov., a novel endophytic actinobacterium isolated from stems of Populus adenopoda Maxim.</title>
        <authorList>
            <person name="Wang Z."/>
        </authorList>
    </citation>
    <scope>NUCLEOTIDE SEQUENCE [LARGE SCALE GENOMIC DNA]</scope>
    <source>
        <strain evidence="2 3">A249</strain>
    </source>
</reference>
<dbReference type="GO" id="GO:0003700">
    <property type="term" value="F:DNA-binding transcription factor activity"/>
    <property type="evidence" value="ECO:0007669"/>
    <property type="project" value="InterPro"/>
</dbReference>
<dbReference type="PROSITE" id="PS50995">
    <property type="entry name" value="HTH_MARR_2"/>
    <property type="match status" value="1"/>
</dbReference>
<gene>
    <name evidence="2" type="ORF">CW362_32215</name>
</gene>
<dbReference type="SUPFAM" id="SSF46785">
    <property type="entry name" value="Winged helix' DNA-binding domain"/>
    <property type="match status" value="1"/>
</dbReference>
<organism evidence="2 3">
    <name type="scientific">Streptomyces populi</name>
    <dbReference type="NCBI Taxonomy" id="2058924"/>
    <lineage>
        <taxon>Bacteria</taxon>
        <taxon>Bacillati</taxon>
        <taxon>Actinomycetota</taxon>
        <taxon>Actinomycetes</taxon>
        <taxon>Kitasatosporales</taxon>
        <taxon>Streptomycetaceae</taxon>
        <taxon>Streptomyces</taxon>
    </lineage>
</organism>
<dbReference type="Gene3D" id="1.10.287.100">
    <property type="match status" value="1"/>
</dbReference>
<proteinExistence type="predicted"/>
<comment type="caution">
    <text evidence="2">The sequence shown here is derived from an EMBL/GenBank/DDBJ whole genome shotgun (WGS) entry which is preliminary data.</text>
</comment>
<evidence type="ECO:0000313" key="3">
    <source>
        <dbReference type="Proteomes" id="UP000236178"/>
    </source>
</evidence>
<dbReference type="InterPro" id="IPR036390">
    <property type="entry name" value="WH_DNA-bd_sf"/>
</dbReference>
<dbReference type="Gene3D" id="1.10.10.10">
    <property type="entry name" value="Winged helix-like DNA-binding domain superfamily/Winged helix DNA-binding domain"/>
    <property type="match status" value="1"/>
</dbReference>
<dbReference type="PANTHER" id="PTHR39515">
    <property type="entry name" value="CONSERVED PROTEIN"/>
    <property type="match status" value="1"/>
</dbReference>
<name>A0A2I0SGA8_9ACTN</name>
<dbReference type="Pfam" id="PF12802">
    <property type="entry name" value="MarR_2"/>
    <property type="match status" value="1"/>
</dbReference>
<dbReference type="Proteomes" id="UP000236178">
    <property type="component" value="Unassembled WGS sequence"/>
</dbReference>
<evidence type="ECO:0000259" key="1">
    <source>
        <dbReference type="PROSITE" id="PS50995"/>
    </source>
</evidence>
<feature type="domain" description="HTH marR-type" evidence="1">
    <location>
        <begin position="13"/>
        <end position="146"/>
    </location>
</feature>
<sequence>MNDAPSNEPAPLPDELAVRLRTVVGTLVRSARTVDRLASVPAAVLGLLDTRGPMTTADLAATRGVRHQTMAATVRELTEAGFLASRTDPGDARRKVLTLTKAGKKALDTDRRQRVGVLADALEETLDEEDRRALAHALDLIDRISGSIRDGHSFSGEREFNTGAW</sequence>
<dbReference type="AlphaFoldDB" id="A0A2I0SGA8"/>
<protein>
    <submittedName>
        <fullName evidence="2">MarR family transcriptional regulator</fullName>
    </submittedName>
</protein>
<dbReference type="InterPro" id="IPR052526">
    <property type="entry name" value="HTH-type_Bedaq_tolerance"/>
</dbReference>
<dbReference type="PANTHER" id="PTHR39515:SF2">
    <property type="entry name" value="HTH-TYPE TRANSCRIPTIONAL REGULATOR RV0880"/>
    <property type="match status" value="1"/>
</dbReference>
<keyword evidence="3" id="KW-1185">Reference proteome</keyword>
<dbReference type="EMBL" id="PJOS01000090">
    <property type="protein sequence ID" value="PKT68964.1"/>
    <property type="molecule type" value="Genomic_DNA"/>
</dbReference>